<evidence type="ECO:0000313" key="1">
    <source>
        <dbReference type="EMBL" id="QEG10002.1"/>
    </source>
</evidence>
<proteinExistence type="predicted"/>
<organism evidence="1 2">
    <name type="scientific">Klebsiella phage KMI3</name>
    <dbReference type="NCBI Taxonomy" id="2601614"/>
    <lineage>
        <taxon>Viruses</taxon>
        <taxon>Duplodnaviria</taxon>
        <taxon>Heunggongvirae</taxon>
        <taxon>Uroviricota</taxon>
        <taxon>Caudoviricetes</taxon>
        <taxon>Autographivirales</taxon>
        <taxon>Autoscriptoviridae</taxon>
        <taxon>Slopekvirinae</taxon>
        <taxon>Drulisvirus</taxon>
        <taxon>Drulisvirus KMI3</taxon>
    </lineage>
</organism>
<evidence type="ECO:0008006" key="3">
    <source>
        <dbReference type="Google" id="ProtNLM"/>
    </source>
</evidence>
<sequence length="136" mass="15399">MTYQKTVVKSDGTFKEVWLRPDRADAAKRKTSAAGVVCQRNRRLKHGAIINRYKMWKGCAVCGYNKHPSALDLDHRDRSTKSFDISSSVATKAWDVIAAEIRKCDVLCANCHRIKTYEEQEWKVLVHGATGCGKKQ</sequence>
<keyword evidence="2" id="KW-1185">Reference proteome</keyword>
<dbReference type="EMBL" id="MN101217">
    <property type="protein sequence ID" value="QEG10002.1"/>
    <property type="molecule type" value="Genomic_DNA"/>
</dbReference>
<gene>
    <name evidence="1" type="ORF">KMI3_25</name>
</gene>
<name>A0A5B9NC08_9CAUD</name>
<reference evidence="1 2" key="1">
    <citation type="submission" date="2019-06" db="EMBL/GenBank/DDBJ databases">
        <title>Comparative genomics of Klebsiella bacteriophages in the elucidation of host range specificity.</title>
        <authorList>
            <person name="Ku H."/>
            <person name="Brown T."/>
            <person name="Kabwe M."/>
            <person name="Chan H.T."/>
            <person name="Petrovski S."/>
            <person name="Tucci J."/>
        </authorList>
    </citation>
    <scope>NUCLEOTIDE SEQUENCE [LARGE SCALE GENOMIC DNA]</scope>
</reference>
<protein>
    <recommendedName>
        <fullName evidence="3">HNH endonuclease</fullName>
    </recommendedName>
</protein>
<dbReference type="Proteomes" id="UP000324129">
    <property type="component" value="Segment"/>
</dbReference>
<evidence type="ECO:0000313" key="2">
    <source>
        <dbReference type="Proteomes" id="UP000324129"/>
    </source>
</evidence>
<accession>A0A5B9NC08</accession>